<dbReference type="InterPro" id="IPR011990">
    <property type="entry name" value="TPR-like_helical_dom_sf"/>
</dbReference>
<dbReference type="OrthoDB" id="653598at2"/>
<dbReference type="EMBL" id="SUKA01000009">
    <property type="protein sequence ID" value="TJY61528.1"/>
    <property type="molecule type" value="Genomic_DNA"/>
</dbReference>
<evidence type="ECO:0000313" key="8">
    <source>
        <dbReference type="EMBL" id="TJY61528.1"/>
    </source>
</evidence>
<keyword evidence="4" id="KW-0472">Membrane</keyword>
<feature type="domain" description="SusD-like N-terminal" evidence="7">
    <location>
        <begin position="54"/>
        <end position="251"/>
    </location>
</feature>
<comment type="similarity">
    <text evidence="2">Belongs to the SusD family.</text>
</comment>
<dbReference type="Gene3D" id="1.25.40.390">
    <property type="match status" value="1"/>
</dbReference>
<dbReference type="Proteomes" id="UP000309872">
    <property type="component" value="Unassembled WGS sequence"/>
</dbReference>
<accession>A0A4U0GRM5</accession>
<keyword evidence="3" id="KW-0732">Signal</keyword>
<comment type="caution">
    <text evidence="8">The sequence shown here is derived from an EMBL/GenBank/DDBJ whole genome shotgun (WGS) entry which is preliminary data.</text>
</comment>
<feature type="domain" description="RagB/SusD" evidence="6">
    <location>
        <begin position="362"/>
        <end position="438"/>
    </location>
</feature>
<keyword evidence="9" id="KW-1185">Reference proteome</keyword>
<proteinExistence type="inferred from homology"/>
<evidence type="ECO:0000259" key="7">
    <source>
        <dbReference type="Pfam" id="PF14322"/>
    </source>
</evidence>
<keyword evidence="5" id="KW-0998">Cell outer membrane</keyword>
<evidence type="ECO:0000256" key="4">
    <source>
        <dbReference type="ARBA" id="ARBA00023136"/>
    </source>
</evidence>
<reference evidence="8 9" key="1">
    <citation type="submission" date="2019-04" db="EMBL/GenBank/DDBJ databases">
        <title>Sphingobacterium olei sp. nov., isolated from oil-contaminated soil.</title>
        <authorList>
            <person name="Liu B."/>
        </authorList>
    </citation>
    <scope>NUCLEOTIDE SEQUENCE [LARGE SCALE GENOMIC DNA]</scope>
    <source>
        <strain evidence="8 9">Y3L14</strain>
    </source>
</reference>
<dbReference type="SUPFAM" id="SSF48452">
    <property type="entry name" value="TPR-like"/>
    <property type="match status" value="1"/>
</dbReference>
<dbReference type="Pfam" id="PF14322">
    <property type="entry name" value="SusD-like_3"/>
    <property type="match status" value="1"/>
</dbReference>
<gene>
    <name evidence="8" type="ORF">FAZ19_21780</name>
</gene>
<evidence type="ECO:0000256" key="2">
    <source>
        <dbReference type="ARBA" id="ARBA00006275"/>
    </source>
</evidence>
<evidence type="ECO:0000313" key="9">
    <source>
        <dbReference type="Proteomes" id="UP000309872"/>
    </source>
</evidence>
<evidence type="ECO:0000256" key="5">
    <source>
        <dbReference type="ARBA" id="ARBA00023237"/>
    </source>
</evidence>
<dbReference type="InterPro" id="IPR012944">
    <property type="entry name" value="SusD_RagB_dom"/>
</dbReference>
<evidence type="ECO:0000256" key="1">
    <source>
        <dbReference type="ARBA" id="ARBA00004442"/>
    </source>
</evidence>
<sequence length="480" mass="55063">MESKYFQRRSRKLDRISPTYQFFTRYPTKLMIMKFYIIILLAISTRALSSCETFLDEKSSAKIASPSSTEDVELLLKDYGKFNAVYPYASEIASDNFFVSVQHLNGASERERRTYRWEPNDDVGPFWSFPYSAIFSANIILETLDHVKTADLEKKKKLYAMALFWRAFYHYALADLFCKPYMAGSAQTDLGIPLKRTADINKVPQRASVKETYDFIIKDIEAAIPSLDEGLSNKFQPNKAAGYGLLARIHLAMGSYAKAGLYADSCLRIQSTLVDYNALNTAQIIPFKVRNDEVILDVQASVSNLLNRARGRVDTLLVQTYDMDDLRLKAFFIHNADGTKGFKGHYSGASAAIQFVGLATDEMFLIRAECNARAGDIDKALVDLNTLLKHRWQKDRFVELTGLDKDELLHVILLERRKELLFRCLRWSDLKRLNQENRFKKTLKRKLDDDDMLALEPNGERYVFKILRESILFSGIEQNP</sequence>
<dbReference type="AlphaFoldDB" id="A0A4U0GRM5"/>
<evidence type="ECO:0000259" key="6">
    <source>
        <dbReference type="Pfam" id="PF07980"/>
    </source>
</evidence>
<organism evidence="8 9">
    <name type="scientific">Sphingobacterium alkalisoli</name>
    <dbReference type="NCBI Taxonomy" id="1874115"/>
    <lineage>
        <taxon>Bacteria</taxon>
        <taxon>Pseudomonadati</taxon>
        <taxon>Bacteroidota</taxon>
        <taxon>Sphingobacteriia</taxon>
        <taxon>Sphingobacteriales</taxon>
        <taxon>Sphingobacteriaceae</taxon>
        <taxon>Sphingobacterium</taxon>
    </lineage>
</organism>
<comment type="subcellular location">
    <subcellularLocation>
        <location evidence="1">Cell outer membrane</location>
    </subcellularLocation>
</comment>
<dbReference type="GO" id="GO:0009279">
    <property type="term" value="C:cell outer membrane"/>
    <property type="evidence" value="ECO:0007669"/>
    <property type="project" value="UniProtKB-SubCell"/>
</dbReference>
<protein>
    <submittedName>
        <fullName evidence="8">RagB/SusD family nutrient uptake outer membrane protein</fullName>
    </submittedName>
</protein>
<dbReference type="Pfam" id="PF07980">
    <property type="entry name" value="SusD_RagB"/>
    <property type="match status" value="1"/>
</dbReference>
<name>A0A4U0GRM5_9SPHI</name>
<dbReference type="InterPro" id="IPR033985">
    <property type="entry name" value="SusD-like_N"/>
</dbReference>
<evidence type="ECO:0000256" key="3">
    <source>
        <dbReference type="ARBA" id="ARBA00022729"/>
    </source>
</evidence>